<feature type="transmembrane region" description="Helical" evidence="1">
    <location>
        <begin position="145"/>
        <end position="168"/>
    </location>
</feature>
<feature type="transmembrane region" description="Helical" evidence="1">
    <location>
        <begin position="110"/>
        <end position="133"/>
    </location>
</feature>
<name>A4SG52_CHLPM</name>
<reference evidence="2" key="1">
    <citation type="submission" date="2007-03" db="EMBL/GenBank/DDBJ databases">
        <title>Complete sequence of Prosthecochloris vibrioformis DSM 265.</title>
        <authorList>
            <consortium name="US DOE Joint Genome Institute"/>
            <person name="Copeland A."/>
            <person name="Lucas S."/>
            <person name="Lapidus A."/>
            <person name="Barry K."/>
            <person name="Detter J.C."/>
            <person name="Glavina del Rio T."/>
            <person name="Hammon N."/>
            <person name="Israni S."/>
            <person name="Pitluck S."/>
            <person name="Schmutz J."/>
            <person name="Larimer F."/>
            <person name="Land M."/>
            <person name="Hauser L."/>
            <person name="Mikhailova N."/>
            <person name="Li T."/>
            <person name="Overmann J."/>
            <person name="Schuster S.C."/>
            <person name="Bryant D.A."/>
            <person name="Richardson P."/>
        </authorList>
    </citation>
    <scope>NUCLEOTIDE SEQUENCE [LARGE SCALE GENOMIC DNA]</scope>
    <source>
        <strain evidence="2">DSM 265</strain>
    </source>
</reference>
<protein>
    <recommendedName>
        <fullName evidence="3">DUF1003 domain-containing protein</fullName>
    </recommendedName>
</protein>
<accession>A4SG52</accession>
<keyword evidence="1" id="KW-1133">Transmembrane helix</keyword>
<dbReference type="OrthoDB" id="9795736at2"/>
<dbReference type="Pfam" id="PF06210">
    <property type="entry name" value="DUF1003"/>
    <property type="match status" value="1"/>
</dbReference>
<dbReference type="AlphaFoldDB" id="A4SG52"/>
<evidence type="ECO:0000313" key="2">
    <source>
        <dbReference type="EMBL" id="ABP37461.1"/>
    </source>
</evidence>
<evidence type="ECO:0008006" key="3">
    <source>
        <dbReference type="Google" id="ProtNLM"/>
    </source>
</evidence>
<keyword evidence="1" id="KW-0812">Transmembrane</keyword>
<organism evidence="2">
    <name type="scientific">Chlorobium phaeovibrioides (strain DSM 265 / 1930)</name>
    <name type="common">Prosthecochloris vibrioformis (strain DSM 265)</name>
    <dbReference type="NCBI Taxonomy" id="290318"/>
    <lineage>
        <taxon>Bacteria</taxon>
        <taxon>Pseudomonadati</taxon>
        <taxon>Chlorobiota</taxon>
        <taxon>Chlorobiia</taxon>
        <taxon>Chlorobiales</taxon>
        <taxon>Chlorobiaceae</taxon>
        <taxon>Chlorobium/Pelodictyon group</taxon>
        <taxon>Chlorobium</taxon>
    </lineage>
</organism>
<dbReference type="KEGG" id="pvi:Cvib_1450"/>
<dbReference type="EMBL" id="CP000607">
    <property type="protein sequence ID" value="ABP37461.1"/>
    <property type="molecule type" value="Genomic_DNA"/>
</dbReference>
<dbReference type="PANTHER" id="PTHR41386:SF1">
    <property type="entry name" value="MEMBRANE PROTEIN"/>
    <property type="match status" value="1"/>
</dbReference>
<dbReference type="PANTHER" id="PTHR41386">
    <property type="entry name" value="INTEGRAL MEMBRANE PROTEIN-RELATED"/>
    <property type="match status" value="1"/>
</dbReference>
<proteinExistence type="predicted"/>
<keyword evidence="1" id="KW-0472">Membrane</keyword>
<dbReference type="eggNOG" id="COG4420">
    <property type="taxonomic scope" value="Bacteria"/>
</dbReference>
<dbReference type="HOGENOM" id="CLU_077948_1_0_10"/>
<gene>
    <name evidence="2" type="ordered locus">Cvib_1450</name>
</gene>
<dbReference type="InterPro" id="IPR010406">
    <property type="entry name" value="DUF1003"/>
</dbReference>
<sequence>MTEKRQKACQICGSTEQQNLRRAISVRPAISKLIAGNIGHWDENGWICLEDLHEYQHRYVTMLLEEEKGELGNLDREVLKALEEQELLAKNPDIDFEAGLTGGQRLADTIATFGGSWTFISIFGVFIFIWMGLNTWLLATRPFDPFPFILLNLVLSTLAALQAPVIMMSQNRQESRDRARSVHDYQINLKAELEIRQLHQKIDHILSRQWERMMEIQEIQIELIKELRKEL</sequence>
<evidence type="ECO:0000256" key="1">
    <source>
        <dbReference type="SAM" id="Phobius"/>
    </source>
</evidence>